<feature type="domain" description="HTH araC/xylS-type" evidence="4">
    <location>
        <begin position="181"/>
        <end position="265"/>
    </location>
</feature>
<evidence type="ECO:0000256" key="3">
    <source>
        <dbReference type="ARBA" id="ARBA00023163"/>
    </source>
</evidence>
<evidence type="ECO:0000256" key="1">
    <source>
        <dbReference type="ARBA" id="ARBA00023015"/>
    </source>
</evidence>
<name>A0ABT4MIP4_9NOCA</name>
<evidence type="ECO:0000259" key="4">
    <source>
        <dbReference type="PROSITE" id="PS01124"/>
    </source>
</evidence>
<evidence type="ECO:0000313" key="6">
    <source>
        <dbReference type="Proteomes" id="UP001081071"/>
    </source>
</evidence>
<dbReference type="PANTHER" id="PTHR46796:SF15">
    <property type="entry name" value="BLL1074 PROTEIN"/>
    <property type="match status" value="1"/>
</dbReference>
<keyword evidence="2" id="KW-0238">DNA-binding</keyword>
<comment type="caution">
    <text evidence="5">The sequence shown here is derived from an EMBL/GenBank/DDBJ whole genome shotgun (WGS) entry which is preliminary data.</text>
</comment>
<gene>
    <name evidence="5" type="ORF">O4220_20215</name>
</gene>
<proteinExistence type="predicted"/>
<dbReference type="SUPFAM" id="SSF46689">
    <property type="entry name" value="Homeodomain-like"/>
    <property type="match status" value="1"/>
</dbReference>
<evidence type="ECO:0000256" key="2">
    <source>
        <dbReference type="ARBA" id="ARBA00023125"/>
    </source>
</evidence>
<keyword evidence="1" id="KW-0805">Transcription regulation</keyword>
<dbReference type="InterPro" id="IPR009057">
    <property type="entry name" value="Homeodomain-like_sf"/>
</dbReference>
<dbReference type="Pfam" id="PF12833">
    <property type="entry name" value="HTH_18"/>
    <property type="match status" value="1"/>
</dbReference>
<dbReference type="InterPro" id="IPR050204">
    <property type="entry name" value="AraC_XylS_family_regulators"/>
</dbReference>
<protein>
    <submittedName>
        <fullName evidence="5">AraC family transcriptional regulator</fullName>
    </submittedName>
</protein>
<dbReference type="PANTHER" id="PTHR46796">
    <property type="entry name" value="HTH-TYPE TRANSCRIPTIONAL ACTIVATOR RHAS-RELATED"/>
    <property type="match status" value="1"/>
</dbReference>
<reference evidence="5" key="1">
    <citation type="submission" date="2022-12" db="EMBL/GenBank/DDBJ databases">
        <authorList>
            <person name="Krivoruchko A.V."/>
            <person name="Elkin A."/>
        </authorList>
    </citation>
    <scope>NUCLEOTIDE SEQUENCE</scope>
    <source>
        <strain evidence="5">IEGM 1391</strain>
    </source>
</reference>
<dbReference type="RefSeq" id="WP_269607245.1">
    <property type="nucleotide sequence ID" value="NZ_JAPWIJ010000008.1"/>
</dbReference>
<evidence type="ECO:0000313" key="5">
    <source>
        <dbReference type="EMBL" id="MCZ4520843.1"/>
    </source>
</evidence>
<dbReference type="PROSITE" id="PS01124">
    <property type="entry name" value="HTH_ARAC_FAMILY_2"/>
    <property type="match status" value="1"/>
</dbReference>
<dbReference type="SMART" id="SM00342">
    <property type="entry name" value="HTH_ARAC"/>
    <property type="match status" value="1"/>
</dbReference>
<organism evidence="5 6">
    <name type="scientific">Rhodococcus ruber</name>
    <dbReference type="NCBI Taxonomy" id="1830"/>
    <lineage>
        <taxon>Bacteria</taxon>
        <taxon>Bacillati</taxon>
        <taxon>Actinomycetota</taxon>
        <taxon>Actinomycetes</taxon>
        <taxon>Mycobacteriales</taxon>
        <taxon>Nocardiaceae</taxon>
        <taxon>Rhodococcus</taxon>
    </lineage>
</organism>
<dbReference type="Gene3D" id="1.10.10.60">
    <property type="entry name" value="Homeodomain-like"/>
    <property type="match status" value="1"/>
</dbReference>
<keyword evidence="3" id="KW-0804">Transcription</keyword>
<dbReference type="InterPro" id="IPR018060">
    <property type="entry name" value="HTH_AraC"/>
</dbReference>
<dbReference type="Proteomes" id="UP001081071">
    <property type="component" value="Unassembled WGS sequence"/>
</dbReference>
<keyword evidence="6" id="KW-1185">Reference proteome</keyword>
<dbReference type="EMBL" id="JAPWIJ010000008">
    <property type="protein sequence ID" value="MCZ4520843.1"/>
    <property type="molecule type" value="Genomic_DNA"/>
</dbReference>
<sequence length="284" mass="31071">MQIPPSEVVSDGARRAPCAALRPFVRPYEGYRTRGLAPGEHVGMPGPYLTVIVAMEPSLEIARAPRQGAGVFETLASGITTSPVTIVHNGNQSGIQLSLTPLGSRALLGVPTAELGEWLVDLDEVLGADAVELRERVCAAPEWAARFDVVDEILLRRLRECEVDSRLIGAWHALTSGSVPKVADVALDIGWSRRHLVSKFSSEFGVGPKEAVRIARFYRSHRRLRDPACSDLAAVASECGFYDQPHMNREWRVMAGMSPTTWREREMFSFFQDSAAGDEEGIGS</sequence>
<accession>A0ABT4MIP4</accession>